<evidence type="ECO:0000256" key="8">
    <source>
        <dbReference type="ARBA" id="ARBA00022827"/>
    </source>
</evidence>
<sequence length="640" mass="71551">MSDKVLREEYDVVVVGAGHAGCEAALACARLGLETIMFTVSVDSIALMPCNPNIGGSSKGHLVRELDALGGEMGKNIDKTFIQSKMLNQSKGPAVHSLRAQADKQNYTRQMRNTLENTDHLTIRQAEVSEIIVENGKLTGIKTVSGAEYSCKAAVLATGVYLRARCIFGNVSNPTGPNGLQAATHLTDSLKANGITMYRFKTGTPARVDKRSIDFSKMEEQFGDERIIPFSFTTDPESIQREQVSCWLTYTNEETHRIIRENLDRSPLFSGFIEGTGPRYCPSIEDKVVKFADKNRHQVFIEPEGEYTNEMYLGGMSSSLPEDVQYAMYRTVPGLEHVKIVRNAYAIEYDCIDARQLYPTLEFRKIEGLFSGGQFNGSSGYEEAAAQGLMAGINAARKAKGLEGIVLDRSQAYIGVLIDDLVTKESHEPYRMMTSRAEYRLLLRQDNADLRLSEIGHEIGLIDDERYEAVLRKKEEIGKEICRLEHTTVGGTEKVQKFLETHGSTLLKNGITLAELVKRPELSYEAVGEIDPDRPALSPQVCEQVDINLKYEGYIKRQENQVKQFKKLEGKKLPQELDYMQIKGLRKEAMQKLDQLKPVNIGQASRISGVSPADISVLLVYLEQLRAKTREEKKQTNQPV</sequence>
<evidence type="ECO:0000259" key="13">
    <source>
        <dbReference type="SMART" id="SM01228"/>
    </source>
</evidence>
<keyword evidence="9 12" id="KW-0520">NAD</keyword>
<comment type="cofactor">
    <cofactor evidence="1 12">
        <name>FAD</name>
        <dbReference type="ChEBI" id="CHEBI:57692"/>
    </cofactor>
</comment>
<feature type="domain" description="tRNA uridine 5-carboxymethylaminomethyl modification enzyme C-terminal subdomain" evidence="13">
    <location>
        <begin position="549"/>
        <end position="620"/>
    </location>
</feature>
<dbReference type="EMBL" id="JASGBQ010000017">
    <property type="protein sequence ID" value="MDI9242699.1"/>
    <property type="molecule type" value="Genomic_DNA"/>
</dbReference>
<comment type="caution">
    <text evidence="14">The sequence shown here is derived from an EMBL/GenBank/DDBJ whole genome shotgun (WGS) entry which is preliminary data.</text>
</comment>
<name>A0AAP4BAJ1_9FIRM</name>
<dbReference type="HAMAP" id="MF_00129">
    <property type="entry name" value="MnmG_GidA"/>
    <property type="match status" value="1"/>
</dbReference>
<keyword evidence="6 12" id="KW-0285">Flavoprotein</keyword>
<dbReference type="RefSeq" id="WP_283231145.1">
    <property type="nucleotide sequence ID" value="NZ_JASGBQ010000017.1"/>
</dbReference>
<dbReference type="NCBIfam" id="TIGR00136">
    <property type="entry name" value="mnmG_gidA"/>
    <property type="match status" value="1"/>
</dbReference>
<keyword evidence="5 12" id="KW-0963">Cytoplasm</keyword>
<dbReference type="SUPFAM" id="SSF51905">
    <property type="entry name" value="FAD/NAD(P)-binding domain"/>
    <property type="match status" value="1"/>
</dbReference>
<dbReference type="GO" id="GO:0030488">
    <property type="term" value="P:tRNA methylation"/>
    <property type="evidence" value="ECO:0007669"/>
    <property type="project" value="TreeGrafter"/>
</dbReference>
<dbReference type="Proteomes" id="UP001300383">
    <property type="component" value="Unassembled WGS sequence"/>
</dbReference>
<dbReference type="PANTHER" id="PTHR11806:SF0">
    <property type="entry name" value="PROTEIN MTO1 HOMOLOG, MITOCHONDRIAL"/>
    <property type="match status" value="1"/>
</dbReference>
<dbReference type="Pfam" id="PF13932">
    <property type="entry name" value="SAM_GIDA_C"/>
    <property type="match status" value="1"/>
</dbReference>
<keyword evidence="7 12" id="KW-0819">tRNA processing</keyword>
<keyword evidence="8 12" id="KW-0274">FAD</keyword>
<dbReference type="GO" id="GO:0002098">
    <property type="term" value="P:tRNA wobble uridine modification"/>
    <property type="evidence" value="ECO:0007669"/>
    <property type="project" value="InterPro"/>
</dbReference>
<dbReference type="InterPro" id="IPR004416">
    <property type="entry name" value="MnmG"/>
</dbReference>
<dbReference type="GO" id="GO:0005829">
    <property type="term" value="C:cytosol"/>
    <property type="evidence" value="ECO:0007669"/>
    <property type="project" value="TreeGrafter"/>
</dbReference>
<dbReference type="GO" id="GO:0050660">
    <property type="term" value="F:flavin adenine dinucleotide binding"/>
    <property type="evidence" value="ECO:0007669"/>
    <property type="project" value="UniProtKB-UniRule"/>
</dbReference>
<comment type="function">
    <text evidence="2 12">NAD-binding protein involved in the addition of a carboxymethylaminomethyl (cmnm) group at the wobble position (U34) of certain tRNAs, forming tRNA-cmnm(5)s(2)U34.</text>
</comment>
<dbReference type="Gene3D" id="1.10.10.1800">
    <property type="entry name" value="tRNA uridine 5-carboxymethylaminomethyl modification enzyme MnmG/GidA"/>
    <property type="match status" value="1"/>
</dbReference>
<dbReference type="InterPro" id="IPR040131">
    <property type="entry name" value="MnmG_N"/>
</dbReference>
<evidence type="ECO:0000256" key="12">
    <source>
        <dbReference type="HAMAP-Rule" id="MF_00129"/>
    </source>
</evidence>
<evidence type="ECO:0000256" key="2">
    <source>
        <dbReference type="ARBA" id="ARBA00003717"/>
    </source>
</evidence>
<organism evidence="14 15">
    <name type="scientific">Fusibacillus kribbianus</name>
    <dbReference type="NCBI Taxonomy" id="3044208"/>
    <lineage>
        <taxon>Bacteria</taxon>
        <taxon>Bacillati</taxon>
        <taxon>Bacillota</taxon>
        <taxon>Clostridia</taxon>
        <taxon>Lachnospirales</taxon>
        <taxon>Lachnospiraceae</taxon>
        <taxon>Fusibacillus</taxon>
    </lineage>
</organism>
<evidence type="ECO:0000313" key="15">
    <source>
        <dbReference type="Proteomes" id="UP001300383"/>
    </source>
</evidence>
<keyword evidence="15" id="KW-1185">Reference proteome</keyword>
<dbReference type="PROSITE" id="PS01280">
    <property type="entry name" value="GIDA_1"/>
    <property type="match status" value="1"/>
</dbReference>
<gene>
    <name evidence="12 14" type="primary">mnmG</name>
    <name evidence="12" type="synonym">gidA</name>
    <name evidence="14" type="ORF">QJ036_09475</name>
</gene>
<comment type="subcellular location">
    <subcellularLocation>
        <location evidence="12">Cytoplasm</location>
    </subcellularLocation>
</comment>
<dbReference type="InterPro" id="IPR049312">
    <property type="entry name" value="GIDA_C_N"/>
</dbReference>
<dbReference type="InterPro" id="IPR002218">
    <property type="entry name" value="MnmG-rel"/>
</dbReference>
<evidence type="ECO:0000256" key="1">
    <source>
        <dbReference type="ARBA" id="ARBA00001974"/>
    </source>
</evidence>
<feature type="binding site" evidence="12">
    <location>
        <begin position="16"/>
        <end position="21"/>
    </location>
    <ligand>
        <name>FAD</name>
        <dbReference type="ChEBI" id="CHEBI:57692"/>
    </ligand>
</feature>
<comment type="similarity">
    <text evidence="3 12">Belongs to the MnmG family.</text>
</comment>
<protein>
    <recommendedName>
        <fullName evidence="4 12">tRNA uridine 5-carboxymethylaminomethyl modification enzyme MnmG</fullName>
    </recommendedName>
    <alternativeName>
        <fullName evidence="11 12">Glucose-inhibited division protein A</fullName>
    </alternativeName>
</protein>
<dbReference type="FunFam" id="1.10.150.570:FF:000001">
    <property type="entry name" value="tRNA uridine 5-carboxymethylaminomethyl modification enzyme MnmG"/>
    <property type="match status" value="1"/>
</dbReference>
<comment type="caution">
    <text evidence="12">Lacks conserved residue(s) required for the propagation of feature annotation.</text>
</comment>
<evidence type="ECO:0000256" key="7">
    <source>
        <dbReference type="ARBA" id="ARBA00022694"/>
    </source>
</evidence>
<evidence type="ECO:0000256" key="5">
    <source>
        <dbReference type="ARBA" id="ARBA00022490"/>
    </source>
</evidence>
<evidence type="ECO:0000256" key="6">
    <source>
        <dbReference type="ARBA" id="ARBA00022630"/>
    </source>
</evidence>
<evidence type="ECO:0000256" key="9">
    <source>
        <dbReference type="ARBA" id="ARBA00023027"/>
    </source>
</evidence>
<dbReference type="PANTHER" id="PTHR11806">
    <property type="entry name" value="GLUCOSE INHIBITED DIVISION PROTEIN A"/>
    <property type="match status" value="1"/>
</dbReference>
<dbReference type="FunFam" id="1.10.10.1800:FF:000001">
    <property type="entry name" value="tRNA uridine 5-carboxymethylaminomethyl modification enzyme MnmG"/>
    <property type="match status" value="1"/>
</dbReference>
<evidence type="ECO:0000256" key="11">
    <source>
        <dbReference type="ARBA" id="ARBA00031800"/>
    </source>
</evidence>
<dbReference type="Pfam" id="PF21680">
    <property type="entry name" value="GIDA_C_1st"/>
    <property type="match status" value="1"/>
</dbReference>
<dbReference type="InterPro" id="IPR036188">
    <property type="entry name" value="FAD/NAD-bd_sf"/>
</dbReference>
<dbReference type="Pfam" id="PF01134">
    <property type="entry name" value="GIDA"/>
    <property type="match status" value="1"/>
</dbReference>
<dbReference type="PRINTS" id="PR00411">
    <property type="entry name" value="PNDRDTASEI"/>
</dbReference>
<evidence type="ECO:0000256" key="10">
    <source>
        <dbReference type="ARBA" id="ARBA00025948"/>
    </source>
</evidence>
<dbReference type="InterPro" id="IPR044920">
    <property type="entry name" value="MnmG_C_subdom_sf"/>
</dbReference>
<dbReference type="SMART" id="SM01228">
    <property type="entry name" value="GIDA_assoc_3"/>
    <property type="match status" value="1"/>
</dbReference>
<dbReference type="FunFam" id="3.50.50.60:FF:000002">
    <property type="entry name" value="tRNA uridine 5-carboxymethylaminomethyl modification enzyme MnmG"/>
    <property type="match status" value="1"/>
</dbReference>
<dbReference type="InterPro" id="IPR047001">
    <property type="entry name" value="MnmG_C_subdom"/>
</dbReference>
<dbReference type="InterPro" id="IPR026904">
    <property type="entry name" value="MnmG_C"/>
</dbReference>
<dbReference type="Gene3D" id="3.50.50.60">
    <property type="entry name" value="FAD/NAD(P)-binding domain"/>
    <property type="match status" value="2"/>
</dbReference>
<dbReference type="AlphaFoldDB" id="A0AAP4BAJ1"/>
<evidence type="ECO:0000313" key="14">
    <source>
        <dbReference type="EMBL" id="MDI9242699.1"/>
    </source>
</evidence>
<reference evidence="14 15" key="1">
    <citation type="submission" date="2023-05" db="EMBL/GenBank/DDBJ databases">
        <title>[ruminococcus] sp. nov., isolated from a pig farm feces dump.</title>
        <authorList>
            <person name="Chang Y.-H."/>
        </authorList>
    </citation>
    <scope>NUCLEOTIDE SEQUENCE [LARGE SCALE GENOMIC DNA]</scope>
    <source>
        <strain evidence="14 15">YH-rum2234</strain>
    </source>
</reference>
<dbReference type="Gene3D" id="1.10.150.570">
    <property type="entry name" value="GidA associated domain, C-terminal subdomain"/>
    <property type="match status" value="1"/>
</dbReference>
<evidence type="ECO:0000256" key="4">
    <source>
        <dbReference type="ARBA" id="ARBA00020461"/>
    </source>
</evidence>
<proteinExistence type="inferred from homology"/>
<evidence type="ECO:0000256" key="3">
    <source>
        <dbReference type="ARBA" id="ARBA00007653"/>
    </source>
</evidence>
<accession>A0AAP4BAJ1</accession>
<comment type="subunit">
    <text evidence="10 12">Homodimer. Heterotetramer of two MnmE and two MnmG subunits.</text>
</comment>
<dbReference type="InterPro" id="IPR020595">
    <property type="entry name" value="MnmG-rel_CS"/>
</dbReference>
<feature type="binding site" evidence="12">
    <location>
        <begin position="277"/>
        <end position="291"/>
    </location>
    <ligand>
        <name>NAD(+)</name>
        <dbReference type="ChEBI" id="CHEBI:57540"/>
    </ligand>
</feature>